<dbReference type="Proteomes" id="UP001152797">
    <property type="component" value="Unassembled WGS sequence"/>
</dbReference>
<dbReference type="AlphaFoldDB" id="A0A9P1CPA1"/>
<keyword evidence="4" id="KW-1185">Reference proteome</keyword>
<organism evidence="2">
    <name type="scientific">Cladocopium goreaui</name>
    <dbReference type="NCBI Taxonomy" id="2562237"/>
    <lineage>
        <taxon>Eukaryota</taxon>
        <taxon>Sar</taxon>
        <taxon>Alveolata</taxon>
        <taxon>Dinophyceae</taxon>
        <taxon>Suessiales</taxon>
        <taxon>Symbiodiniaceae</taxon>
        <taxon>Cladocopium</taxon>
    </lineage>
</organism>
<sequence length="315" mass="35343">MVFDSMFQHDGHWEDHPTFTGTDAVPIRHRWHGNHGNQLHQGAVAHSAHIPEMPMRPRRIRSEGPWFLAPRSTPEAALVKLREPLQPDQAMQEPMLEHQSQEVQAHHRPIGADVHHQVQGLGQPGDARVRFRCCAKEPSVSTALFGEHTIAYSNLNGQEQIQETRVTCSGDDCETMSNNVMPQIIRVRPSGNKEAKHRMCSGSPTLMWDSMDHMAHRVANSARWLLGYAPEPGNQGNQQEEASGQLSGQPLRSEGVMKVYSYFNNNGHEEMKQVESHCKDGACVQRSRTFAPNPSVPKEPKDAHDVRHAMSAYEA</sequence>
<name>A0A9P1CPA1_9DINO</name>
<dbReference type="EMBL" id="CAMXCT030002054">
    <property type="protein sequence ID" value="CAL4782586.1"/>
    <property type="molecule type" value="Genomic_DNA"/>
</dbReference>
<dbReference type="EMBL" id="CAMXCT010002054">
    <property type="protein sequence ID" value="CAI3995274.1"/>
    <property type="molecule type" value="Genomic_DNA"/>
</dbReference>
<gene>
    <name evidence="2" type="ORF">C1SCF055_LOCUS21857</name>
</gene>
<reference evidence="2" key="1">
    <citation type="submission" date="2022-10" db="EMBL/GenBank/DDBJ databases">
        <authorList>
            <person name="Chen Y."/>
            <person name="Dougan E. K."/>
            <person name="Chan C."/>
            <person name="Rhodes N."/>
            <person name="Thang M."/>
        </authorList>
    </citation>
    <scope>NUCLEOTIDE SEQUENCE</scope>
</reference>
<evidence type="ECO:0000256" key="1">
    <source>
        <dbReference type="SAM" id="MobiDB-lite"/>
    </source>
</evidence>
<evidence type="ECO:0000313" key="4">
    <source>
        <dbReference type="Proteomes" id="UP001152797"/>
    </source>
</evidence>
<feature type="region of interest" description="Disordered" evidence="1">
    <location>
        <begin position="289"/>
        <end position="315"/>
    </location>
</feature>
<feature type="compositionally biased region" description="Basic and acidic residues" evidence="1">
    <location>
        <begin position="298"/>
        <end position="308"/>
    </location>
</feature>
<comment type="caution">
    <text evidence="2">The sequence shown here is derived from an EMBL/GenBank/DDBJ whole genome shotgun (WGS) entry which is preliminary data.</text>
</comment>
<feature type="region of interest" description="Disordered" evidence="1">
    <location>
        <begin position="228"/>
        <end position="251"/>
    </location>
</feature>
<feature type="compositionally biased region" description="Polar residues" evidence="1">
    <location>
        <begin position="234"/>
        <end position="250"/>
    </location>
</feature>
<evidence type="ECO:0000313" key="3">
    <source>
        <dbReference type="EMBL" id="CAL1148649.1"/>
    </source>
</evidence>
<protein>
    <submittedName>
        <fullName evidence="2">Uncharacterized protein</fullName>
    </submittedName>
</protein>
<accession>A0A9P1CPA1</accession>
<evidence type="ECO:0000313" key="2">
    <source>
        <dbReference type="EMBL" id="CAI3995274.1"/>
    </source>
</evidence>
<dbReference type="EMBL" id="CAMXCT020002054">
    <property type="protein sequence ID" value="CAL1148649.1"/>
    <property type="molecule type" value="Genomic_DNA"/>
</dbReference>
<reference evidence="3" key="2">
    <citation type="submission" date="2024-04" db="EMBL/GenBank/DDBJ databases">
        <authorList>
            <person name="Chen Y."/>
            <person name="Shah S."/>
            <person name="Dougan E. K."/>
            <person name="Thang M."/>
            <person name="Chan C."/>
        </authorList>
    </citation>
    <scope>NUCLEOTIDE SEQUENCE [LARGE SCALE GENOMIC DNA]</scope>
</reference>
<dbReference type="OrthoDB" id="424250at2759"/>
<proteinExistence type="predicted"/>